<organism evidence="2 3">
    <name type="scientific">Exidia glandulosa HHB12029</name>
    <dbReference type="NCBI Taxonomy" id="1314781"/>
    <lineage>
        <taxon>Eukaryota</taxon>
        <taxon>Fungi</taxon>
        <taxon>Dikarya</taxon>
        <taxon>Basidiomycota</taxon>
        <taxon>Agaricomycotina</taxon>
        <taxon>Agaricomycetes</taxon>
        <taxon>Auriculariales</taxon>
        <taxon>Exidiaceae</taxon>
        <taxon>Exidia</taxon>
    </lineage>
</organism>
<dbReference type="OrthoDB" id="3252187at2759"/>
<accession>A0A165JUW7</accession>
<evidence type="ECO:0000313" key="3">
    <source>
        <dbReference type="Proteomes" id="UP000077266"/>
    </source>
</evidence>
<feature type="domain" description="Integrase core" evidence="1">
    <location>
        <begin position="1"/>
        <end position="99"/>
    </location>
</feature>
<dbReference type="EMBL" id="KV425958">
    <property type="protein sequence ID" value="KZV95366.1"/>
    <property type="molecule type" value="Genomic_DNA"/>
</dbReference>
<feature type="non-terminal residue" evidence="2">
    <location>
        <position position="1"/>
    </location>
</feature>
<gene>
    <name evidence="2" type="ORF">EXIGLDRAFT_610706</name>
</gene>
<dbReference type="Pfam" id="PF24764">
    <property type="entry name" value="rva_4"/>
    <property type="match status" value="1"/>
</dbReference>
<dbReference type="Proteomes" id="UP000077266">
    <property type="component" value="Unassembled WGS sequence"/>
</dbReference>
<dbReference type="InterPro" id="IPR058913">
    <property type="entry name" value="Integrase_dom_put"/>
</dbReference>
<dbReference type="InParanoid" id="A0A165JUW7"/>
<dbReference type="STRING" id="1314781.A0A165JUW7"/>
<protein>
    <recommendedName>
        <fullName evidence="1">Integrase core domain-containing protein</fullName>
    </recommendedName>
</protein>
<sequence>RSVDNIRIERLWVDVVRGVVDKWYSFFCALEWEQGLDPRLPSHLWLLHHLYLPVINQELSQWADAWNLHPMDIAPDRRLISTRTAECPRDMFIYGMISNGPRGYDIAPVHPEEDDVDPEHLDEYGIDWAALEDQHILRSNILNNEGVDEGPIHFGPHRPTRFSRVDVLPPRCPLSHEGVDALNAQLLADVGVDTQALDMHARKIWWCTALYLLTDWEIGGGGA</sequence>
<reference evidence="2 3" key="1">
    <citation type="journal article" date="2016" name="Mol. Biol. Evol.">
        <title>Comparative Genomics of Early-Diverging Mushroom-Forming Fungi Provides Insights into the Origins of Lignocellulose Decay Capabilities.</title>
        <authorList>
            <person name="Nagy L.G."/>
            <person name="Riley R."/>
            <person name="Tritt A."/>
            <person name="Adam C."/>
            <person name="Daum C."/>
            <person name="Floudas D."/>
            <person name="Sun H."/>
            <person name="Yadav J.S."/>
            <person name="Pangilinan J."/>
            <person name="Larsson K.H."/>
            <person name="Matsuura K."/>
            <person name="Barry K."/>
            <person name="Labutti K."/>
            <person name="Kuo R."/>
            <person name="Ohm R.A."/>
            <person name="Bhattacharya S.S."/>
            <person name="Shirouzu T."/>
            <person name="Yoshinaga Y."/>
            <person name="Martin F.M."/>
            <person name="Grigoriev I.V."/>
            <person name="Hibbett D.S."/>
        </authorList>
    </citation>
    <scope>NUCLEOTIDE SEQUENCE [LARGE SCALE GENOMIC DNA]</scope>
    <source>
        <strain evidence="2 3">HHB12029</strain>
    </source>
</reference>
<proteinExistence type="predicted"/>
<dbReference type="AlphaFoldDB" id="A0A165JUW7"/>
<keyword evidence="3" id="KW-1185">Reference proteome</keyword>
<evidence type="ECO:0000259" key="1">
    <source>
        <dbReference type="Pfam" id="PF24764"/>
    </source>
</evidence>
<name>A0A165JUW7_EXIGL</name>
<evidence type="ECO:0000313" key="2">
    <source>
        <dbReference type="EMBL" id="KZV95366.1"/>
    </source>
</evidence>